<name>A0A0V0RSH1_9BILA</name>
<feature type="compositionally biased region" description="Basic and acidic residues" evidence="1">
    <location>
        <begin position="70"/>
        <end position="103"/>
    </location>
</feature>
<reference evidence="2 3" key="1">
    <citation type="submission" date="2015-01" db="EMBL/GenBank/DDBJ databases">
        <title>Evolution of Trichinella species and genotypes.</title>
        <authorList>
            <person name="Korhonen P.K."/>
            <person name="Edoardo P."/>
            <person name="Giuseppe L.R."/>
            <person name="Gasser R.B."/>
        </authorList>
    </citation>
    <scope>NUCLEOTIDE SEQUENCE [LARGE SCALE GENOMIC DNA]</scope>
    <source>
        <strain evidence="2">ISS37</strain>
    </source>
</reference>
<proteinExistence type="predicted"/>
<dbReference type="EMBL" id="JYDL01000088">
    <property type="protein sequence ID" value="KRX17444.1"/>
    <property type="molecule type" value="Genomic_DNA"/>
</dbReference>
<comment type="caution">
    <text evidence="2">The sequence shown here is derived from an EMBL/GenBank/DDBJ whole genome shotgun (WGS) entry which is preliminary data.</text>
</comment>
<organism evidence="2 3">
    <name type="scientific">Trichinella nelsoni</name>
    <dbReference type="NCBI Taxonomy" id="6336"/>
    <lineage>
        <taxon>Eukaryota</taxon>
        <taxon>Metazoa</taxon>
        <taxon>Ecdysozoa</taxon>
        <taxon>Nematoda</taxon>
        <taxon>Enoplea</taxon>
        <taxon>Dorylaimia</taxon>
        <taxon>Trichinellida</taxon>
        <taxon>Trichinellidae</taxon>
        <taxon>Trichinella</taxon>
    </lineage>
</organism>
<evidence type="ECO:0000313" key="3">
    <source>
        <dbReference type="Proteomes" id="UP000054630"/>
    </source>
</evidence>
<protein>
    <submittedName>
        <fullName evidence="2">Uncharacterized protein</fullName>
    </submittedName>
</protein>
<gene>
    <name evidence="2" type="ORF">T07_5746</name>
</gene>
<evidence type="ECO:0000256" key="1">
    <source>
        <dbReference type="SAM" id="MobiDB-lite"/>
    </source>
</evidence>
<dbReference type="AlphaFoldDB" id="A0A0V0RSH1"/>
<evidence type="ECO:0000313" key="2">
    <source>
        <dbReference type="EMBL" id="KRX17444.1"/>
    </source>
</evidence>
<dbReference type="STRING" id="6336.A0A0V0RSH1"/>
<feature type="compositionally biased region" description="Basic and acidic residues" evidence="1">
    <location>
        <begin position="112"/>
        <end position="134"/>
    </location>
</feature>
<dbReference type="Proteomes" id="UP000054630">
    <property type="component" value="Unassembled WGS sequence"/>
</dbReference>
<accession>A0A0V0RSH1</accession>
<feature type="region of interest" description="Disordered" evidence="1">
    <location>
        <begin position="54"/>
        <end position="143"/>
    </location>
</feature>
<dbReference type="OrthoDB" id="10587884at2759"/>
<keyword evidence="3" id="KW-1185">Reference proteome</keyword>
<sequence>MTAVAKFFPARCYFCRCVFTVKRFLHPYYLQCTPNLVFIDKWIPATIERQTGPVSYDTRTLGGERHRRHVDQLRTRVDTSKEKIQEKEEEDRCKEGTEGRLEEEQGTEDTEEPHGSTERKTSTDEPNRKDEHRPTLGRKRCYVARRDLKQNRFQKLSY</sequence>